<feature type="transmembrane region" description="Helical" evidence="1">
    <location>
        <begin position="266"/>
        <end position="284"/>
    </location>
</feature>
<sequence>MSHFPLRSDKNCLNCGAEVQKRFCPNCGQENVEVRPSFHHLISHFFADLFHYDSGFWKTMKTLLFKPGIIVKEYLSGKRKTYVEPVKLYIFVSFVAFFLPHFLPNYVDSLTEDTKENLEVSKEVKIDNPNFLNVLSVAQLDSIQNSLDEKDRIPADEYLEVRKRLEQVNKLEKDLNLAKDGGFELNLFDNEGDSIDQYEGISLGENYKNIKTVAEFDSIHASLPKKDRLNWLGAKLGRKLIEIQENYVYHNFDYREKLKETFVKNLPKVLFFYLPIFAFTLWLFHKKKKWLYYDHGIFTLYFMSAMLIFITFNTLIHSVISIPGVWWSGYESIYNVLSLLIGFAIFGYLIFYFFRAHHVVYEKSTWRSRIIVLILLFVNMFMVFWVGIFYTIFTFMLI</sequence>
<keyword evidence="1" id="KW-0472">Membrane</keyword>
<dbReference type="Proteomes" id="UP001549146">
    <property type="component" value="Unassembled WGS sequence"/>
</dbReference>
<feature type="transmembrane region" description="Helical" evidence="1">
    <location>
        <begin position="332"/>
        <end position="354"/>
    </location>
</feature>
<feature type="transmembrane region" description="Helical" evidence="1">
    <location>
        <begin position="370"/>
        <end position="393"/>
    </location>
</feature>
<evidence type="ECO:0000313" key="3">
    <source>
        <dbReference type="Proteomes" id="UP001549146"/>
    </source>
</evidence>
<feature type="transmembrane region" description="Helical" evidence="1">
    <location>
        <begin position="296"/>
        <end position="320"/>
    </location>
</feature>
<organism evidence="2 3">
    <name type="scientific">Moheibacter stercoris</name>
    <dbReference type="NCBI Taxonomy" id="1628251"/>
    <lineage>
        <taxon>Bacteria</taxon>
        <taxon>Pseudomonadati</taxon>
        <taxon>Bacteroidota</taxon>
        <taxon>Flavobacteriia</taxon>
        <taxon>Flavobacteriales</taxon>
        <taxon>Weeksellaceae</taxon>
        <taxon>Moheibacter</taxon>
    </lineage>
</organism>
<keyword evidence="1" id="KW-1133">Transmembrane helix</keyword>
<dbReference type="EMBL" id="JBEPMO010000002">
    <property type="protein sequence ID" value="MET3730849.1"/>
    <property type="molecule type" value="Genomic_DNA"/>
</dbReference>
<dbReference type="InterPro" id="IPR022134">
    <property type="entry name" value="DUF3667"/>
</dbReference>
<comment type="caution">
    <text evidence="2">The sequence shown here is derived from an EMBL/GenBank/DDBJ whole genome shotgun (WGS) entry which is preliminary data.</text>
</comment>
<dbReference type="RefSeq" id="WP_354506462.1">
    <property type="nucleotide sequence ID" value="NZ_JBEPMO010000002.1"/>
</dbReference>
<gene>
    <name evidence="2" type="ORF">ABID46_000408</name>
</gene>
<keyword evidence="1" id="KW-0812">Transmembrane</keyword>
<evidence type="ECO:0000313" key="2">
    <source>
        <dbReference type="EMBL" id="MET3730849.1"/>
    </source>
</evidence>
<keyword evidence="3" id="KW-1185">Reference proteome</keyword>
<evidence type="ECO:0000256" key="1">
    <source>
        <dbReference type="SAM" id="Phobius"/>
    </source>
</evidence>
<reference evidence="2 3" key="1">
    <citation type="submission" date="2024-06" db="EMBL/GenBank/DDBJ databases">
        <title>Genomic Encyclopedia of Type Strains, Phase IV (KMG-IV): sequencing the most valuable type-strain genomes for metagenomic binning, comparative biology and taxonomic classification.</title>
        <authorList>
            <person name="Goeker M."/>
        </authorList>
    </citation>
    <scope>NUCLEOTIDE SEQUENCE [LARGE SCALE GENOMIC DNA]</scope>
    <source>
        <strain evidence="2 3">DSM 29388</strain>
    </source>
</reference>
<dbReference type="Pfam" id="PF12412">
    <property type="entry name" value="DUF3667"/>
    <property type="match status" value="1"/>
</dbReference>
<accession>A0ABV2LQJ2</accession>
<name>A0ABV2LQJ2_9FLAO</name>
<protein>
    <recommendedName>
        <fullName evidence="4">DUF3667 domain-containing protein</fullName>
    </recommendedName>
</protein>
<evidence type="ECO:0008006" key="4">
    <source>
        <dbReference type="Google" id="ProtNLM"/>
    </source>
</evidence>
<proteinExistence type="predicted"/>